<evidence type="ECO:0000256" key="2">
    <source>
        <dbReference type="ARBA" id="ARBA00022801"/>
    </source>
</evidence>
<dbReference type="InterPro" id="IPR025705">
    <property type="entry name" value="Beta_hexosaminidase_sua/sub"/>
</dbReference>
<evidence type="ECO:0000313" key="10">
    <source>
        <dbReference type="Proteomes" id="UP000254150"/>
    </source>
</evidence>
<dbReference type="InterPro" id="IPR052764">
    <property type="entry name" value="GH20_Enzymes"/>
</dbReference>
<dbReference type="PANTHER" id="PTHR43678">
    <property type="entry name" value="PUTATIVE (AFU_ORTHOLOGUE AFUA_2G00640)-RELATED"/>
    <property type="match status" value="1"/>
</dbReference>
<dbReference type="GO" id="GO:0005975">
    <property type="term" value="P:carbohydrate metabolic process"/>
    <property type="evidence" value="ECO:0007669"/>
    <property type="project" value="InterPro"/>
</dbReference>
<keyword evidence="6" id="KW-1133">Transmembrane helix</keyword>
<dbReference type="GO" id="GO:0004563">
    <property type="term" value="F:beta-N-acetylhexosaminidase activity"/>
    <property type="evidence" value="ECO:0007669"/>
    <property type="project" value="UniProtKB-EC"/>
</dbReference>
<keyword evidence="2 9" id="KW-0378">Hydrolase</keyword>
<evidence type="ECO:0000256" key="1">
    <source>
        <dbReference type="ARBA" id="ARBA00006285"/>
    </source>
</evidence>
<feature type="active site" description="Proton donor" evidence="4">
    <location>
        <position position="360"/>
    </location>
</feature>
<name>A0A380PAS6_STRGR</name>
<dbReference type="RefSeq" id="WP_115069788.1">
    <property type="nucleotide sequence ID" value="NZ_UHID01000009.1"/>
</dbReference>
<keyword evidence="3 9" id="KW-0326">Glycosidase</keyword>
<dbReference type="Pfam" id="PF02838">
    <property type="entry name" value="Glyco_hydro_20b"/>
    <property type="match status" value="1"/>
</dbReference>
<feature type="region of interest" description="Disordered" evidence="5">
    <location>
        <begin position="64"/>
        <end position="118"/>
    </location>
</feature>
<protein>
    <submittedName>
        <fullName evidence="9">Secreted hydrolase</fullName>
        <ecNumber evidence="9">3.2.1.52</ecNumber>
    </submittedName>
</protein>
<evidence type="ECO:0000256" key="6">
    <source>
        <dbReference type="SAM" id="Phobius"/>
    </source>
</evidence>
<feature type="compositionally biased region" description="Basic and acidic residues" evidence="5">
    <location>
        <begin position="1"/>
        <end position="10"/>
    </location>
</feature>
<dbReference type="PANTHER" id="PTHR43678:SF1">
    <property type="entry name" value="BETA-N-ACETYLHEXOSAMINIDASE"/>
    <property type="match status" value="1"/>
</dbReference>
<evidence type="ECO:0000256" key="5">
    <source>
        <dbReference type="SAM" id="MobiDB-lite"/>
    </source>
</evidence>
<dbReference type="InterPro" id="IPR015883">
    <property type="entry name" value="Glyco_hydro_20_cat"/>
</dbReference>
<evidence type="ECO:0000259" key="7">
    <source>
        <dbReference type="Pfam" id="PF00728"/>
    </source>
</evidence>
<dbReference type="Proteomes" id="UP000254150">
    <property type="component" value="Unassembled WGS sequence"/>
</dbReference>
<dbReference type="AlphaFoldDB" id="A0A380PAS6"/>
<feature type="domain" description="Beta-hexosaminidase bacterial type N-terminal" evidence="8">
    <location>
        <begin position="94"/>
        <end position="211"/>
    </location>
</feature>
<dbReference type="EC" id="3.2.1.52" evidence="9"/>
<reference evidence="9 10" key="1">
    <citation type="submission" date="2018-06" db="EMBL/GenBank/DDBJ databases">
        <authorList>
            <consortium name="Pathogen Informatics"/>
            <person name="Doyle S."/>
        </authorList>
    </citation>
    <scope>NUCLEOTIDE SEQUENCE [LARGE SCALE GENOMIC DNA]</scope>
    <source>
        <strain evidence="9 10">NCTC7807</strain>
    </source>
</reference>
<comment type="similarity">
    <text evidence="1">Belongs to the glycosyl hydrolase 20 family.</text>
</comment>
<accession>A0A380PAS6</accession>
<evidence type="ECO:0000313" key="9">
    <source>
        <dbReference type="EMBL" id="SUP62290.1"/>
    </source>
</evidence>
<dbReference type="Gene3D" id="3.20.20.80">
    <property type="entry name" value="Glycosidases"/>
    <property type="match status" value="1"/>
</dbReference>
<dbReference type="Pfam" id="PF00728">
    <property type="entry name" value="Glyco_hydro_20"/>
    <property type="match status" value="1"/>
</dbReference>
<dbReference type="SUPFAM" id="SSF55545">
    <property type="entry name" value="beta-N-acetylhexosaminidase-like domain"/>
    <property type="match status" value="1"/>
</dbReference>
<proteinExistence type="inferred from homology"/>
<keyword evidence="6" id="KW-0812">Transmembrane</keyword>
<feature type="domain" description="Glycoside hydrolase family 20 catalytic" evidence="7">
    <location>
        <begin position="217"/>
        <end position="542"/>
    </location>
</feature>
<organism evidence="9 10">
    <name type="scientific">Streptomyces griseus</name>
    <dbReference type="NCBI Taxonomy" id="1911"/>
    <lineage>
        <taxon>Bacteria</taxon>
        <taxon>Bacillati</taxon>
        <taxon>Actinomycetota</taxon>
        <taxon>Actinomycetes</taxon>
        <taxon>Kitasatosporales</taxon>
        <taxon>Streptomycetaceae</taxon>
        <taxon>Streptomyces</taxon>
    </lineage>
</organism>
<dbReference type="Gene3D" id="3.30.379.10">
    <property type="entry name" value="Chitobiase/beta-hexosaminidase domain 2-like"/>
    <property type="match status" value="1"/>
</dbReference>
<dbReference type="PRINTS" id="PR00738">
    <property type="entry name" value="GLHYDRLASE20"/>
</dbReference>
<dbReference type="InterPro" id="IPR029018">
    <property type="entry name" value="Hex-like_dom2"/>
</dbReference>
<evidence type="ECO:0000256" key="4">
    <source>
        <dbReference type="PIRSR" id="PIRSR625705-1"/>
    </source>
</evidence>
<dbReference type="SUPFAM" id="SSF51445">
    <property type="entry name" value="(Trans)glycosidases"/>
    <property type="match status" value="1"/>
</dbReference>
<feature type="region of interest" description="Disordered" evidence="5">
    <location>
        <begin position="1"/>
        <end position="38"/>
    </location>
</feature>
<dbReference type="CDD" id="cd06564">
    <property type="entry name" value="GH20_DspB_LnbB-like"/>
    <property type="match status" value="1"/>
</dbReference>
<dbReference type="InterPro" id="IPR015882">
    <property type="entry name" value="HEX_bac_N"/>
</dbReference>
<evidence type="ECO:0000259" key="8">
    <source>
        <dbReference type="Pfam" id="PF02838"/>
    </source>
</evidence>
<gene>
    <name evidence="9" type="primary">exo I_2</name>
    <name evidence="9" type="ORF">NCTC7807_05455</name>
</gene>
<dbReference type="InterPro" id="IPR017853">
    <property type="entry name" value="GH"/>
</dbReference>
<dbReference type="EMBL" id="UHID01000009">
    <property type="protein sequence ID" value="SUP62290.1"/>
    <property type="molecule type" value="Genomic_DNA"/>
</dbReference>
<sequence length="564" mass="61686">MDADRPREPQDPDGPGTPAGGSGPARPRGHRKPRRGGRARHLLGIAVIVVAGAAALTIAAWPHEDRAPDGSTPDSGSAEAPVRDPSSYPVSEEPGTVPSVREHQAARGPGWQPGDGSRVVVADGRLADEGRLLARELGIDYGGQKEPERGDVRLDVDGDTPGGPQSYELRVADGQVRITAPDQAGVFYGTRTLKQALRTGSSAPEGVIKDAPAKPQRGFMLDIARKPYPADWIEDRIRELGDLKYNQLSLHFSDDQAFRVESESHPEIVSDDHLTKDQVRRLLKVAAERHITVIPEIDSPGHLGAVIKAHPDLQLRAANGDTPRGAIDLADPDSARIVDDLLKEYADLFKGGYWHLGADEYPALMAQNPEQSYPGLARAARDKHGQNARVEDLATGWVADRAATLRPYDRTLKVWNDGLFADTEVKPPKGLEVEYWTGKEIGARPPTQYLEAGFKLINMNDEYLYYVLGEPQTFTYPTGERIYREWTPLVLRGSEPVAGRWNDDILGARFAVWGDIADAQTTAQIAEGIRMPLAALAEKVWHSGKPELSWTEFRQLARKATAGD</sequence>
<evidence type="ECO:0000256" key="3">
    <source>
        <dbReference type="ARBA" id="ARBA00023295"/>
    </source>
</evidence>
<feature type="compositionally biased region" description="Basic residues" evidence="5">
    <location>
        <begin position="27"/>
        <end position="38"/>
    </location>
</feature>
<feature type="transmembrane region" description="Helical" evidence="6">
    <location>
        <begin position="41"/>
        <end position="61"/>
    </location>
</feature>
<keyword evidence="6" id="KW-0472">Membrane</keyword>